<evidence type="ECO:0000313" key="3">
    <source>
        <dbReference type="Proteomes" id="UP000319313"/>
    </source>
</evidence>
<dbReference type="EMBL" id="SFBL01000117">
    <property type="protein sequence ID" value="TRU24730.1"/>
    <property type="molecule type" value="Genomic_DNA"/>
</dbReference>
<protein>
    <submittedName>
        <fullName evidence="2">Transcriptional regulator</fullName>
    </submittedName>
</protein>
<comment type="caution">
    <text evidence="2">The sequence shown here is derived from an EMBL/GenBank/DDBJ whole genome shotgun (WGS) entry which is preliminary data.</text>
</comment>
<dbReference type="CDD" id="cd00093">
    <property type="entry name" value="HTH_XRE"/>
    <property type="match status" value="1"/>
</dbReference>
<dbReference type="PROSITE" id="PS50943">
    <property type="entry name" value="HTH_CROC1"/>
    <property type="match status" value="1"/>
</dbReference>
<accession>A0A552DR62</accession>
<proteinExistence type="predicted"/>
<sequence>MFATDKYLELLKQYPPRPIHNEEDLEMMQEVINRLLDKPQLTVEEREYLNVLGSLIYEYEENQEPIPDIYGLELLKFILEERNLQKQDLLSIFESKSTLDDIFDGLQELTPIYIQKLANFLNISPDLFFPSYSQKMR</sequence>
<name>A0A552DR62_MICAE</name>
<organism evidence="2 3">
    <name type="scientific">Microcystis aeruginosa Ma_SC_T_19800800_S464</name>
    <dbReference type="NCBI Taxonomy" id="2486257"/>
    <lineage>
        <taxon>Bacteria</taxon>
        <taxon>Bacillati</taxon>
        <taxon>Cyanobacteriota</taxon>
        <taxon>Cyanophyceae</taxon>
        <taxon>Oscillatoriophycideae</taxon>
        <taxon>Chroococcales</taxon>
        <taxon>Microcystaceae</taxon>
        <taxon>Microcystis</taxon>
    </lineage>
</organism>
<reference evidence="2 3" key="1">
    <citation type="submission" date="2019-01" db="EMBL/GenBank/DDBJ databases">
        <title>Coherence of Microcystis species and biogeography revealed through population genomics.</title>
        <authorList>
            <person name="Perez-Carrascal O.M."/>
            <person name="Terrat Y."/>
            <person name="Giani A."/>
            <person name="Fortin N."/>
            <person name="Tromas N."/>
            <person name="Shapiro B.J."/>
        </authorList>
    </citation>
    <scope>NUCLEOTIDE SEQUENCE [LARGE SCALE GENOMIC DNA]</scope>
    <source>
        <strain evidence="2">Ma_SC_T_19800800_S464</strain>
    </source>
</reference>
<dbReference type="InterPro" id="IPR001387">
    <property type="entry name" value="Cro/C1-type_HTH"/>
</dbReference>
<feature type="domain" description="HTH cro/C1-type" evidence="1">
    <location>
        <begin position="95"/>
        <end position="128"/>
    </location>
</feature>
<dbReference type="Proteomes" id="UP000319313">
    <property type="component" value="Unassembled WGS sequence"/>
</dbReference>
<dbReference type="AlphaFoldDB" id="A0A552DR62"/>
<evidence type="ECO:0000259" key="1">
    <source>
        <dbReference type="PROSITE" id="PS50943"/>
    </source>
</evidence>
<gene>
    <name evidence="2" type="ORF">EWV81_13400</name>
</gene>
<evidence type="ECO:0000313" key="2">
    <source>
        <dbReference type="EMBL" id="TRU24730.1"/>
    </source>
</evidence>